<dbReference type="OrthoDB" id="9806665at2"/>
<sequence length="185" mass="21265">MQFLSFVLFTVLDLYVSVLLLRVWMQWARADFYNPFSQFVVKITQPVLGPLRRIIPSIGPVDTASVLFAYLLILIKYIAGLWFLNGVMLFFPLYLPLSLIELLSAAGKLVFWLVIIRALMSWISQGRNPVDQLLIQLTEPLLHPIRRLLPSMGGLDLSPMILMLILYALNYLKADVLELLVTWMR</sequence>
<keyword evidence="4" id="KW-1185">Reference proteome</keyword>
<keyword evidence="2" id="KW-0812">Transmembrane</keyword>
<feature type="transmembrane region" description="Helical" evidence="2">
    <location>
        <begin position="67"/>
        <end position="91"/>
    </location>
</feature>
<reference evidence="3 4" key="1">
    <citation type="submission" date="2018-06" db="EMBL/GenBank/DDBJ databases">
        <authorList>
            <consortium name="Pathogen Informatics"/>
            <person name="Doyle S."/>
        </authorList>
    </citation>
    <scope>NUCLEOTIDE SEQUENCE [LARGE SCALE GENOMIC DNA]</scope>
    <source>
        <strain evidence="3 4">NCTC12151</strain>
    </source>
</reference>
<feature type="transmembrane region" description="Helical" evidence="2">
    <location>
        <begin position="6"/>
        <end position="25"/>
    </location>
</feature>
<dbReference type="GO" id="GO:0016020">
    <property type="term" value="C:membrane"/>
    <property type="evidence" value="ECO:0007669"/>
    <property type="project" value="InterPro"/>
</dbReference>
<dbReference type="PANTHER" id="PTHR33219:SF14">
    <property type="entry name" value="PROTEIN COFACTOR ASSEMBLY OF COMPLEX C SUBUNIT B CCB3, CHLOROPLASTIC-RELATED"/>
    <property type="match status" value="1"/>
</dbReference>
<comment type="similarity">
    <text evidence="1">Belongs to the YggT family.</text>
</comment>
<dbReference type="PANTHER" id="PTHR33219">
    <property type="entry name" value="YLMG HOMOLOG PROTEIN 2, CHLOROPLASTIC"/>
    <property type="match status" value="1"/>
</dbReference>
<proteinExistence type="inferred from homology"/>
<evidence type="ECO:0000256" key="2">
    <source>
        <dbReference type="SAM" id="Phobius"/>
    </source>
</evidence>
<name>A0A2X4UMC0_9GAMM</name>
<dbReference type="Pfam" id="PF02325">
    <property type="entry name" value="CCB3_YggT"/>
    <property type="match status" value="2"/>
</dbReference>
<evidence type="ECO:0000313" key="3">
    <source>
        <dbReference type="EMBL" id="SQI35712.1"/>
    </source>
</evidence>
<accession>A0A2X4UMC0</accession>
<organism evidence="3 4">
    <name type="scientific">Leminorella richardii</name>
    <dbReference type="NCBI Taxonomy" id="158841"/>
    <lineage>
        <taxon>Bacteria</taxon>
        <taxon>Pseudomonadati</taxon>
        <taxon>Pseudomonadota</taxon>
        <taxon>Gammaproteobacteria</taxon>
        <taxon>Enterobacterales</taxon>
        <taxon>Budviciaceae</taxon>
        <taxon>Leminorella</taxon>
    </lineage>
</organism>
<dbReference type="RefSeq" id="WP_111739163.1">
    <property type="nucleotide sequence ID" value="NZ_LR698987.1"/>
</dbReference>
<feature type="transmembrane region" description="Helical" evidence="2">
    <location>
        <begin position="97"/>
        <end position="119"/>
    </location>
</feature>
<keyword evidence="2" id="KW-1133">Transmembrane helix</keyword>
<dbReference type="KEGG" id="lri:NCTC12151_00516"/>
<evidence type="ECO:0000313" key="4">
    <source>
        <dbReference type="Proteomes" id="UP000249005"/>
    </source>
</evidence>
<gene>
    <name evidence="3" type="ORF">NCTC12151_00516</name>
</gene>
<evidence type="ECO:0000256" key="1">
    <source>
        <dbReference type="ARBA" id="ARBA00010894"/>
    </source>
</evidence>
<keyword evidence="2" id="KW-0472">Membrane</keyword>
<dbReference type="EMBL" id="LS483470">
    <property type="protein sequence ID" value="SQI35712.1"/>
    <property type="molecule type" value="Genomic_DNA"/>
</dbReference>
<dbReference type="Proteomes" id="UP000249005">
    <property type="component" value="Chromosome 1"/>
</dbReference>
<dbReference type="InterPro" id="IPR003425">
    <property type="entry name" value="CCB3/YggT"/>
</dbReference>
<dbReference type="AlphaFoldDB" id="A0A2X4UMC0"/>
<protein>
    <submittedName>
        <fullName evidence="3">YGGT family</fullName>
    </submittedName>
</protein>